<dbReference type="CDD" id="cd08023">
    <property type="entry name" value="GH16_laminarinase_like"/>
    <property type="match status" value="1"/>
</dbReference>
<dbReference type="Gene3D" id="2.60.40.10">
    <property type="entry name" value="Immunoglobulins"/>
    <property type="match status" value="1"/>
</dbReference>
<gene>
    <name evidence="5" type="ORF">BXY64_1151</name>
</gene>
<keyword evidence="2" id="KW-0732">Signal</keyword>
<dbReference type="SUPFAM" id="SSF49899">
    <property type="entry name" value="Concanavalin A-like lectins/glucanases"/>
    <property type="match status" value="1"/>
</dbReference>
<dbReference type="PANTHER" id="PTHR10963:SF55">
    <property type="entry name" value="GLYCOSIDE HYDROLASE FAMILY 16 PROTEIN"/>
    <property type="match status" value="1"/>
</dbReference>
<proteinExistence type="inferred from homology"/>
<dbReference type="GO" id="GO:0004553">
    <property type="term" value="F:hydrolase activity, hydrolyzing O-glycosyl compounds"/>
    <property type="evidence" value="ECO:0007669"/>
    <property type="project" value="InterPro"/>
</dbReference>
<dbReference type="InterPro" id="IPR035986">
    <property type="entry name" value="PKD_dom_sf"/>
</dbReference>
<dbReference type="GO" id="GO:0005975">
    <property type="term" value="P:carbohydrate metabolic process"/>
    <property type="evidence" value="ECO:0007669"/>
    <property type="project" value="InterPro"/>
</dbReference>
<dbReference type="PROSITE" id="PS50093">
    <property type="entry name" value="PKD"/>
    <property type="match status" value="1"/>
</dbReference>
<feature type="domain" description="GH16" evidence="4">
    <location>
        <begin position="122"/>
        <end position="368"/>
    </location>
</feature>
<evidence type="ECO:0000259" key="4">
    <source>
        <dbReference type="PROSITE" id="PS51762"/>
    </source>
</evidence>
<dbReference type="AlphaFoldDB" id="A0A419X913"/>
<dbReference type="SUPFAM" id="SSF49299">
    <property type="entry name" value="PKD domain"/>
    <property type="match status" value="1"/>
</dbReference>
<organism evidence="5 6">
    <name type="scientific">Marinifilum flexuosum</name>
    <dbReference type="NCBI Taxonomy" id="1117708"/>
    <lineage>
        <taxon>Bacteria</taxon>
        <taxon>Pseudomonadati</taxon>
        <taxon>Bacteroidota</taxon>
        <taxon>Bacteroidia</taxon>
        <taxon>Marinilabiliales</taxon>
        <taxon>Marinifilaceae</taxon>
    </lineage>
</organism>
<dbReference type="EMBL" id="RAPQ01000008">
    <property type="protein sequence ID" value="RKE04136.1"/>
    <property type="molecule type" value="Genomic_DNA"/>
</dbReference>
<evidence type="ECO:0000256" key="2">
    <source>
        <dbReference type="SAM" id="SignalP"/>
    </source>
</evidence>
<sequence length="368" mass="40727">MYSIKKYIVSVASCVLLLTPLFLSCSSSDDDDVSYFADFSFEIDSNNPNNVTFTNNSTGDYLYIEYDYGNGETSGAQSNKSYTGTAYYPLKGDYTVTLTVYGSSNTSGDIKNVSKTVSIAADDPDYIPVEEGLIWSDEFNESTINTNYWTFEVGTGDWGWGNNELQYYTEGDNAHIEGGKLIITAKKVDDNTTTGSYTSTRMITKDKQEFTYGKIEIRAKLPSGRGVWPAIWMLGSNISTAGWPACGEIDIMEYVGYEPDVVHSTVHTTDGSGSNGSGSSMVLETAEEEFHVYGINWSEDEIVFYVDSPENIVHTYGPAIKTANNWPFDKPHFFILNMAVGGTWGGAQGIDNSIFPQTMEIDYVRVYQ</sequence>
<feature type="domain" description="PKD" evidence="3">
    <location>
        <begin position="50"/>
        <end position="122"/>
    </location>
</feature>
<name>A0A419X913_9BACT</name>
<comment type="similarity">
    <text evidence="1">Belongs to the glycosyl hydrolase 16 family.</text>
</comment>
<dbReference type="InterPro" id="IPR013320">
    <property type="entry name" value="ConA-like_dom_sf"/>
</dbReference>
<feature type="signal peptide" evidence="2">
    <location>
        <begin position="1"/>
        <end position="29"/>
    </location>
</feature>
<dbReference type="PROSITE" id="PS51762">
    <property type="entry name" value="GH16_2"/>
    <property type="match status" value="1"/>
</dbReference>
<evidence type="ECO:0000313" key="6">
    <source>
        <dbReference type="Proteomes" id="UP000284531"/>
    </source>
</evidence>
<evidence type="ECO:0000313" key="5">
    <source>
        <dbReference type="EMBL" id="RKE04136.1"/>
    </source>
</evidence>
<dbReference type="Proteomes" id="UP000284531">
    <property type="component" value="Unassembled WGS sequence"/>
</dbReference>
<dbReference type="InterPro" id="IPR000601">
    <property type="entry name" value="PKD_dom"/>
</dbReference>
<evidence type="ECO:0000256" key="1">
    <source>
        <dbReference type="ARBA" id="ARBA00006865"/>
    </source>
</evidence>
<protein>
    <submittedName>
        <fullName evidence="5">Glycosyl hydrolase family 16</fullName>
    </submittedName>
</protein>
<keyword evidence="6" id="KW-1185">Reference proteome</keyword>
<dbReference type="PANTHER" id="PTHR10963">
    <property type="entry name" value="GLYCOSYL HYDROLASE-RELATED"/>
    <property type="match status" value="1"/>
</dbReference>
<keyword evidence="5" id="KW-0378">Hydrolase</keyword>
<dbReference type="OrthoDB" id="9809583at2"/>
<dbReference type="PROSITE" id="PS51257">
    <property type="entry name" value="PROKAR_LIPOPROTEIN"/>
    <property type="match status" value="1"/>
</dbReference>
<accession>A0A419X913</accession>
<comment type="caution">
    <text evidence="5">The sequence shown here is derived from an EMBL/GenBank/DDBJ whole genome shotgun (WGS) entry which is preliminary data.</text>
</comment>
<dbReference type="Pfam" id="PF00722">
    <property type="entry name" value="Glyco_hydro_16"/>
    <property type="match status" value="1"/>
</dbReference>
<reference evidence="5 6" key="1">
    <citation type="submission" date="2018-09" db="EMBL/GenBank/DDBJ databases">
        <title>Genomic Encyclopedia of Archaeal and Bacterial Type Strains, Phase II (KMG-II): from individual species to whole genera.</title>
        <authorList>
            <person name="Goeker M."/>
        </authorList>
    </citation>
    <scope>NUCLEOTIDE SEQUENCE [LARGE SCALE GENOMIC DNA]</scope>
    <source>
        <strain evidence="5 6">DSM 21950</strain>
    </source>
</reference>
<dbReference type="InterPro" id="IPR000757">
    <property type="entry name" value="Beta-glucanase-like"/>
</dbReference>
<feature type="chain" id="PRO_5019353068" evidence="2">
    <location>
        <begin position="30"/>
        <end position="368"/>
    </location>
</feature>
<evidence type="ECO:0000259" key="3">
    <source>
        <dbReference type="PROSITE" id="PS50093"/>
    </source>
</evidence>
<dbReference type="Gene3D" id="2.60.120.200">
    <property type="match status" value="1"/>
</dbReference>
<dbReference type="RefSeq" id="WP_120238942.1">
    <property type="nucleotide sequence ID" value="NZ_RAPQ01000008.1"/>
</dbReference>
<dbReference type="InterPro" id="IPR050546">
    <property type="entry name" value="Glycosyl_Hydrlase_16"/>
</dbReference>
<dbReference type="InterPro" id="IPR013783">
    <property type="entry name" value="Ig-like_fold"/>
</dbReference>